<protein>
    <submittedName>
        <fullName evidence="7">FAD-dependent oxidoreductase</fullName>
    </submittedName>
</protein>
<keyword evidence="4" id="KW-0408">Iron</keyword>
<evidence type="ECO:0000256" key="2">
    <source>
        <dbReference type="ARBA" id="ARBA00022723"/>
    </source>
</evidence>
<sequence>MTFDVIVVGAGAAGIAAALAAAGNGACTALVEASPYPGGELVGGLPLLGTRNSLGERIVGGPLDALLDTCASLDGYVGDLFDWRTTWGTCVDPEAMRVAVVEQLAARSVTFLPSSLVTAVERTGGGATAVSVLDRAAARSTLMARVVVDASGDGSVSELAGATLERGDVHGGFQPVSLTFRMGGVDFGPLLEFVRDNPEQFMLGQNPVIGKTPAECAEQVYASGLPFVAMSAEDPGSLMGAAIEQGSLYPTTGMWMWPTSLARRELGLNTTRVSGVDAMDARAMGEALATLTGQVRAAIGFVRKHLPGFAGAHLAGAGPKVGIRETRRVAGEHTLSGADALSGRKHADGVAKGGHHVDIHGSGTYQKRVPIEGGRSYDIPYAALVPRHVRDVLVCGRALSSDREANGSARVIGTCMATGQAAGTAAALAARTRLGDVREVPVGELRDVIRAQGGVVDGTA</sequence>
<keyword evidence="6" id="KW-0732">Signal</keyword>
<evidence type="ECO:0000256" key="6">
    <source>
        <dbReference type="SAM" id="SignalP"/>
    </source>
</evidence>
<dbReference type="Proteomes" id="UP000294543">
    <property type="component" value="Unassembled WGS sequence"/>
</dbReference>
<dbReference type="OrthoDB" id="177652at2"/>
<dbReference type="SUPFAM" id="SSF51905">
    <property type="entry name" value="FAD/NAD(P)-binding domain"/>
    <property type="match status" value="1"/>
</dbReference>
<dbReference type="RefSeq" id="WP_132504272.1">
    <property type="nucleotide sequence ID" value="NZ_SMKP01000006.1"/>
</dbReference>
<dbReference type="EMBL" id="SMKP01000006">
    <property type="protein sequence ID" value="TDD25306.1"/>
    <property type="molecule type" value="Genomic_DNA"/>
</dbReference>
<keyword evidence="8" id="KW-1185">Reference proteome</keyword>
<evidence type="ECO:0000313" key="8">
    <source>
        <dbReference type="Proteomes" id="UP000294543"/>
    </source>
</evidence>
<keyword evidence="5" id="KW-0411">Iron-sulfur</keyword>
<keyword evidence="1" id="KW-0004">4Fe-4S</keyword>
<gene>
    <name evidence="7" type="ORF">E1294_03250</name>
</gene>
<organism evidence="7 8">
    <name type="scientific">Nonomuraea diastatica</name>
    <dbReference type="NCBI Taxonomy" id="1848329"/>
    <lineage>
        <taxon>Bacteria</taxon>
        <taxon>Bacillati</taxon>
        <taxon>Actinomycetota</taxon>
        <taxon>Actinomycetes</taxon>
        <taxon>Streptosporangiales</taxon>
        <taxon>Streptosporangiaceae</taxon>
        <taxon>Nonomuraea</taxon>
    </lineage>
</organism>
<dbReference type="GO" id="GO:0046872">
    <property type="term" value="F:metal ion binding"/>
    <property type="evidence" value="ECO:0007669"/>
    <property type="project" value="UniProtKB-KW"/>
</dbReference>
<accession>A0A4R4X4P2</accession>
<dbReference type="Pfam" id="PF12831">
    <property type="entry name" value="FAD_oxidored"/>
    <property type="match status" value="1"/>
</dbReference>
<dbReference type="Gene3D" id="3.50.50.60">
    <property type="entry name" value="FAD/NAD(P)-binding domain"/>
    <property type="match status" value="1"/>
</dbReference>
<dbReference type="GO" id="GO:0051539">
    <property type="term" value="F:4 iron, 4 sulfur cluster binding"/>
    <property type="evidence" value="ECO:0007669"/>
    <property type="project" value="UniProtKB-KW"/>
</dbReference>
<dbReference type="PANTHER" id="PTHR43498">
    <property type="entry name" value="FERREDOXIN:COB-COM HETERODISULFIDE REDUCTASE SUBUNIT A"/>
    <property type="match status" value="1"/>
</dbReference>
<evidence type="ECO:0000256" key="1">
    <source>
        <dbReference type="ARBA" id="ARBA00022485"/>
    </source>
</evidence>
<keyword evidence="2" id="KW-0479">Metal-binding</keyword>
<dbReference type="InterPro" id="IPR036188">
    <property type="entry name" value="FAD/NAD-bd_sf"/>
</dbReference>
<comment type="caution">
    <text evidence="7">The sequence shown here is derived from an EMBL/GenBank/DDBJ whole genome shotgun (WGS) entry which is preliminary data.</text>
</comment>
<evidence type="ECO:0000256" key="5">
    <source>
        <dbReference type="ARBA" id="ARBA00023014"/>
    </source>
</evidence>
<evidence type="ECO:0000313" key="7">
    <source>
        <dbReference type="EMBL" id="TDD25306.1"/>
    </source>
</evidence>
<evidence type="ECO:0000256" key="4">
    <source>
        <dbReference type="ARBA" id="ARBA00023004"/>
    </source>
</evidence>
<dbReference type="InterPro" id="IPR039650">
    <property type="entry name" value="HdrA-like"/>
</dbReference>
<feature type="signal peptide" evidence="6">
    <location>
        <begin position="1"/>
        <end position="20"/>
    </location>
</feature>
<evidence type="ECO:0000256" key="3">
    <source>
        <dbReference type="ARBA" id="ARBA00023002"/>
    </source>
</evidence>
<proteinExistence type="predicted"/>
<dbReference type="PANTHER" id="PTHR43498:SF1">
    <property type="entry name" value="COB--COM HETERODISULFIDE REDUCTASE IRON-SULFUR SUBUNIT A"/>
    <property type="match status" value="1"/>
</dbReference>
<keyword evidence="3" id="KW-0560">Oxidoreductase</keyword>
<feature type="chain" id="PRO_5039604509" evidence="6">
    <location>
        <begin position="21"/>
        <end position="460"/>
    </location>
</feature>
<dbReference type="AlphaFoldDB" id="A0A4R4X4P2"/>
<dbReference type="GO" id="GO:0016491">
    <property type="term" value="F:oxidoreductase activity"/>
    <property type="evidence" value="ECO:0007669"/>
    <property type="project" value="UniProtKB-KW"/>
</dbReference>
<reference evidence="7 8" key="1">
    <citation type="submission" date="2019-03" db="EMBL/GenBank/DDBJ databases">
        <title>Draft genome sequences of novel Actinobacteria.</title>
        <authorList>
            <person name="Sahin N."/>
            <person name="Ay H."/>
            <person name="Saygin H."/>
        </authorList>
    </citation>
    <scope>NUCLEOTIDE SEQUENCE [LARGE SCALE GENOMIC DNA]</scope>
    <source>
        <strain evidence="7 8">KC712</strain>
    </source>
</reference>
<name>A0A4R4X4P2_9ACTN</name>